<evidence type="ECO:0000313" key="6">
    <source>
        <dbReference type="Proteomes" id="UP000266841"/>
    </source>
</evidence>
<dbReference type="PROSITE" id="PS50042">
    <property type="entry name" value="CNMP_BINDING_3"/>
    <property type="match status" value="1"/>
</dbReference>
<reference evidence="5 6" key="1">
    <citation type="journal article" date="2012" name="Genome Biol.">
        <title>Genome and low-iron response of an oceanic diatom adapted to chronic iron limitation.</title>
        <authorList>
            <person name="Lommer M."/>
            <person name="Specht M."/>
            <person name="Roy A.S."/>
            <person name="Kraemer L."/>
            <person name="Andreson R."/>
            <person name="Gutowska M.A."/>
            <person name="Wolf J."/>
            <person name="Bergner S.V."/>
            <person name="Schilhabel M.B."/>
            <person name="Klostermeier U.C."/>
            <person name="Beiko R.G."/>
            <person name="Rosenstiel P."/>
            <person name="Hippler M."/>
            <person name="Laroche J."/>
        </authorList>
    </citation>
    <scope>NUCLEOTIDE SEQUENCE [LARGE SCALE GENOMIC DNA]</scope>
    <source>
        <strain evidence="5 6">CCMP1005</strain>
    </source>
</reference>
<dbReference type="SUPFAM" id="SSF51206">
    <property type="entry name" value="cAMP-binding domain-like"/>
    <property type="match status" value="1"/>
</dbReference>
<keyword evidence="6" id="KW-1185">Reference proteome</keyword>
<dbReference type="InterPro" id="IPR018490">
    <property type="entry name" value="cNMP-bd_dom_sf"/>
</dbReference>
<accession>K0SZP4</accession>
<evidence type="ECO:0000256" key="3">
    <source>
        <dbReference type="SAM" id="SignalP"/>
    </source>
</evidence>
<feature type="region of interest" description="Disordered" evidence="2">
    <location>
        <begin position="221"/>
        <end position="276"/>
    </location>
</feature>
<sequence>MVMMLVGVSWYAYIVSSMSTIMASFDAQNSAVRDKMNCVNEFIRSAKLPKNLGKQVRDFFEFKLRRQRQFLVSSNYNVDELLDELGSGLRADVLLYMDRHLISKIPFLKDKVPQFVADVISMFQPMVFQEGDFICKENSQADEMFFLIRGSAGIYYGTKLIVVIDEGSYFGEIGCIMGGIRRAGVKALETCELQALSRRNLNILLGEYPEVGDELKAVARDRAKKKESTSDKDMEEKNSGLPTVGGGSDQVTSREKTSDSSLFPTNDSLPTTPSVDEKVATALVDVISQRVREDFLRAIESVSSAKETT</sequence>
<evidence type="ECO:0000313" key="5">
    <source>
        <dbReference type="EMBL" id="EJK70459.1"/>
    </source>
</evidence>
<feature type="signal peptide" evidence="3">
    <location>
        <begin position="1"/>
        <end position="17"/>
    </location>
</feature>
<dbReference type="EMBL" id="AGNL01008506">
    <property type="protein sequence ID" value="EJK70459.1"/>
    <property type="molecule type" value="Genomic_DNA"/>
</dbReference>
<evidence type="ECO:0000256" key="1">
    <source>
        <dbReference type="ARBA" id="ARBA00023286"/>
    </source>
</evidence>
<dbReference type="CDD" id="cd00038">
    <property type="entry name" value="CAP_ED"/>
    <property type="match status" value="1"/>
</dbReference>
<protein>
    <recommendedName>
        <fullName evidence="4">Cyclic nucleotide-binding domain-containing protein</fullName>
    </recommendedName>
</protein>
<keyword evidence="1" id="KW-0813">Transport</keyword>
<keyword evidence="1" id="KW-1071">Ligand-gated ion channel</keyword>
<organism evidence="5 6">
    <name type="scientific">Thalassiosira oceanica</name>
    <name type="common">Marine diatom</name>
    <dbReference type="NCBI Taxonomy" id="159749"/>
    <lineage>
        <taxon>Eukaryota</taxon>
        <taxon>Sar</taxon>
        <taxon>Stramenopiles</taxon>
        <taxon>Ochrophyta</taxon>
        <taxon>Bacillariophyta</taxon>
        <taxon>Coscinodiscophyceae</taxon>
        <taxon>Thalassiosirophycidae</taxon>
        <taxon>Thalassiosirales</taxon>
        <taxon>Thalassiosiraceae</taxon>
        <taxon>Thalassiosira</taxon>
    </lineage>
</organism>
<dbReference type="PANTHER" id="PTHR45638:SF11">
    <property type="entry name" value="CYCLIC NUCLEOTIDE-GATED CATION CHANNEL SUBUNIT A"/>
    <property type="match status" value="1"/>
</dbReference>
<dbReference type="GO" id="GO:0044877">
    <property type="term" value="F:protein-containing complex binding"/>
    <property type="evidence" value="ECO:0007669"/>
    <property type="project" value="TreeGrafter"/>
</dbReference>
<feature type="domain" description="Cyclic nucleotide-binding" evidence="4">
    <location>
        <begin position="107"/>
        <end position="211"/>
    </location>
</feature>
<dbReference type="SMART" id="SM00100">
    <property type="entry name" value="cNMP"/>
    <property type="match status" value="1"/>
</dbReference>
<dbReference type="AlphaFoldDB" id="K0SZP4"/>
<dbReference type="Pfam" id="PF00027">
    <property type="entry name" value="cNMP_binding"/>
    <property type="match status" value="1"/>
</dbReference>
<dbReference type="InterPro" id="IPR000595">
    <property type="entry name" value="cNMP-bd_dom"/>
</dbReference>
<keyword evidence="1" id="KW-0406">Ion transport</keyword>
<dbReference type="Proteomes" id="UP000266841">
    <property type="component" value="Unassembled WGS sequence"/>
</dbReference>
<dbReference type="InterPro" id="IPR014710">
    <property type="entry name" value="RmlC-like_jellyroll"/>
</dbReference>
<keyword evidence="1" id="KW-0407">Ion channel</keyword>
<dbReference type="eggNOG" id="KOG0498">
    <property type="taxonomic scope" value="Eukaryota"/>
</dbReference>
<feature type="chain" id="PRO_5003837577" description="Cyclic nucleotide-binding domain-containing protein" evidence="3">
    <location>
        <begin position="18"/>
        <end position="309"/>
    </location>
</feature>
<evidence type="ECO:0000259" key="4">
    <source>
        <dbReference type="PROSITE" id="PS50042"/>
    </source>
</evidence>
<name>K0SZP4_THAOC</name>
<dbReference type="Gene3D" id="2.60.120.10">
    <property type="entry name" value="Jelly Rolls"/>
    <property type="match status" value="1"/>
</dbReference>
<dbReference type="PANTHER" id="PTHR45638">
    <property type="entry name" value="CYCLIC NUCLEOTIDE-GATED CATION CHANNEL SUBUNIT A"/>
    <property type="match status" value="1"/>
</dbReference>
<dbReference type="GO" id="GO:0005221">
    <property type="term" value="F:intracellularly cyclic nucleotide-activated monoatomic cation channel activity"/>
    <property type="evidence" value="ECO:0007669"/>
    <property type="project" value="InterPro"/>
</dbReference>
<dbReference type="InterPro" id="IPR050866">
    <property type="entry name" value="CNG_cation_channel"/>
</dbReference>
<evidence type="ECO:0000256" key="2">
    <source>
        <dbReference type="SAM" id="MobiDB-lite"/>
    </source>
</evidence>
<comment type="caution">
    <text evidence="5">The sequence shown here is derived from an EMBL/GenBank/DDBJ whole genome shotgun (WGS) entry which is preliminary data.</text>
</comment>
<proteinExistence type="predicted"/>
<dbReference type="OrthoDB" id="421226at2759"/>
<dbReference type="OMA" id="WPANSAQ"/>
<dbReference type="Gene3D" id="1.10.287.630">
    <property type="entry name" value="Helix hairpin bin"/>
    <property type="match status" value="1"/>
</dbReference>
<feature type="compositionally biased region" description="Polar residues" evidence="2">
    <location>
        <begin position="259"/>
        <end position="274"/>
    </location>
</feature>
<feature type="compositionally biased region" description="Basic and acidic residues" evidence="2">
    <location>
        <begin position="221"/>
        <end position="238"/>
    </location>
</feature>
<gene>
    <name evidence="5" type="ORF">THAOC_08182</name>
</gene>
<keyword evidence="3" id="KW-0732">Signal</keyword>